<gene>
    <name evidence="5" type="primary">yfgD</name>
    <name evidence="5" type="ORF">SOASR030_11710</name>
</gene>
<dbReference type="PANTHER" id="PTHR30041:SF4">
    <property type="entry name" value="ARSENATE REDUCTASE"/>
    <property type="match status" value="1"/>
</dbReference>
<dbReference type="EMBL" id="BRLH01000002">
    <property type="protein sequence ID" value="GKX55059.1"/>
    <property type="molecule type" value="Genomic_DNA"/>
</dbReference>
<dbReference type="GO" id="GO:0008794">
    <property type="term" value="F:arsenate reductase (glutaredoxin) activity"/>
    <property type="evidence" value="ECO:0007669"/>
    <property type="project" value="UniProtKB-UniRule"/>
</dbReference>
<dbReference type="Gene3D" id="3.40.30.10">
    <property type="entry name" value="Glutaredoxin"/>
    <property type="match status" value="1"/>
</dbReference>
<comment type="caution">
    <text evidence="5">The sequence shown here is derived from an EMBL/GenBank/DDBJ whole genome shotgun (WGS) entry which is preliminary data.</text>
</comment>
<evidence type="ECO:0000313" key="5">
    <source>
        <dbReference type="EMBL" id="GKX55059.1"/>
    </source>
</evidence>
<dbReference type="NCBIfam" id="TIGR00014">
    <property type="entry name" value="arsC"/>
    <property type="match status" value="1"/>
</dbReference>
<dbReference type="SUPFAM" id="SSF52833">
    <property type="entry name" value="Thioredoxin-like"/>
    <property type="match status" value="1"/>
</dbReference>
<reference evidence="5" key="1">
    <citation type="submission" date="2022-06" db="EMBL/GenBank/DDBJ databases">
        <title>Draft genome sequences of Leminorella grimontii str. JCM5902.</title>
        <authorList>
            <person name="Wakabayashi Y."/>
            <person name="Kojima K."/>
        </authorList>
    </citation>
    <scope>NUCLEOTIDE SEQUENCE</scope>
    <source>
        <strain evidence="5">JCM 5902</strain>
    </source>
</reference>
<dbReference type="Proteomes" id="UP001058124">
    <property type="component" value="Unassembled WGS sequence"/>
</dbReference>
<proteinExistence type="inferred from homology"/>
<comment type="catalytic activity">
    <reaction evidence="4">
        <text>[glutaredoxin]-dithiol + arsenate + glutathione + H(+) = glutathionyl-S-S-[glutaredoxin] + arsenite + H2O</text>
        <dbReference type="Rhea" id="RHEA:22016"/>
        <dbReference type="Rhea" id="RHEA-COMP:10729"/>
        <dbReference type="Rhea" id="RHEA-COMP:17668"/>
        <dbReference type="ChEBI" id="CHEBI:15377"/>
        <dbReference type="ChEBI" id="CHEBI:15378"/>
        <dbReference type="ChEBI" id="CHEBI:29242"/>
        <dbReference type="ChEBI" id="CHEBI:29950"/>
        <dbReference type="ChEBI" id="CHEBI:48597"/>
        <dbReference type="ChEBI" id="CHEBI:57925"/>
        <dbReference type="ChEBI" id="CHEBI:146199"/>
        <dbReference type="EC" id="1.20.4.1"/>
    </reaction>
</comment>
<keyword evidence="2 4" id="KW-0560">Oxidoreductase</keyword>
<accession>A0AAV5N0B0</accession>
<protein>
    <recommendedName>
        <fullName evidence="4">Arsenate reductase</fullName>
        <ecNumber evidence="4">1.20.4.1</ecNumber>
    </recommendedName>
</protein>
<dbReference type="PROSITE" id="PS51353">
    <property type="entry name" value="ARSC"/>
    <property type="match status" value="1"/>
</dbReference>
<dbReference type="AlphaFoldDB" id="A0AAV5N0B0"/>
<comment type="similarity">
    <text evidence="1 3 4">Belongs to the ArsC family.</text>
</comment>
<evidence type="ECO:0000256" key="4">
    <source>
        <dbReference type="RuleBase" id="RU362029"/>
    </source>
</evidence>
<organism evidence="5 6">
    <name type="scientific">Leminorella grimontii</name>
    <dbReference type="NCBI Taxonomy" id="82981"/>
    <lineage>
        <taxon>Bacteria</taxon>
        <taxon>Pseudomonadati</taxon>
        <taxon>Pseudomonadota</taxon>
        <taxon>Gammaproteobacteria</taxon>
        <taxon>Enterobacterales</taxon>
        <taxon>Budviciaceae</taxon>
        <taxon>Leminorella</taxon>
    </lineage>
</organism>
<dbReference type="InterPro" id="IPR006659">
    <property type="entry name" value="Arsenate_reductase"/>
</dbReference>
<evidence type="ECO:0000256" key="2">
    <source>
        <dbReference type="ARBA" id="ARBA00023002"/>
    </source>
</evidence>
<keyword evidence="6" id="KW-1185">Reference proteome</keyword>
<dbReference type="PANTHER" id="PTHR30041">
    <property type="entry name" value="ARSENATE REDUCTASE"/>
    <property type="match status" value="1"/>
</dbReference>
<dbReference type="EC" id="1.20.4.1" evidence="4"/>
<dbReference type="Pfam" id="PF03960">
    <property type="entry name" value="ArsC"/>
    <property type="match status" value="1"/>
</dbReference>
<dbReference type="CDD" id="cd03034">
    <property type="entry name" value="ArsC_ArsC"/>
    <property type="match status" value="1"/>
</dbReference>
<sequence>MSNKVTIYHNPRCGTSRTTLALLEEKGITPEINLYMDTPPDAKTLKGLLTKLGFSSARQLIRTKEDLYKEMNLADASEQVLIDAMVQNPKLIERPIVIVGDKARLGRPPEKVLEIL</sequence>
<evidence type="ECO:0000313" key="6">
    <source>
        <dbReference type="Proteomes" id="UP001058124"/>
    </source>
</evidence>
<dbReference type="InterPro" id="IPR006660">
    <property type="entry name" value="Arsenate_reductase-like"/>
</dbReference>
<evidence type="ECO:0000256" key="1">
    <source>
        <dbReference type="ARBA" id="ARBA00007198"/>
    </source>
</evidence>
<dbReference type="InterPro" id="IPR036249">
    <property type="entry name" value="Thioredoxin-like_sf"/>
</dbReference>
<name>A0AAV5N0B0_9GAMM</name>
<evidence type="ECO:0000256" key="3">
    <source>
        <dbReference type="PROSITE-ProRule" id="PRU01282"/>
    </source>
</evidence>
<dbReference type="RefSeq" id="WP_027274008.1">
    <property type="nucleotide sequence ID" value="NZ_BRLH01000002.1"/>
</dbReference>